<comment type="caution">
    <text evidence="1">The sequence shown here is derived from an EMBL/GenBank/DDBJ whole genome shotgun (WGS) entry which is preliminary data.</text>
</comment>
<keyword evidence="2" id="KW-1185">Reference proteome</keyword>
<dbReference type="AlphaFoldDB" id="A0A136WHG9"/>
<dbReference type="SUPFAM" id="SSF49299">
    <property type="entry name" value="PKD domain"/>
    <property type="match status" value="1"/>
</dbReference>
<dbReference type="InterPro" id="IPR035986">
    <property type="entry name" value="PKD_dom_sf"/>
</dbReference>
<dbReference type="Proteomes" id="UP000070539">
    <property type="component" value="Unassembled WGS sequence"/>
</dbReference>
<name>A0A136WHG9_9FIRM</name>
<reference evidence="1 2" key="1">
    <citation type="submission" date="2016-01" db="EMBL/GenBank/DDBJ databases">
        <title>Genome sequence of Clostridium neopropionicum X4, DSM-3847.</title>
        <authorList>
            <person name="Poehlein A."/>
            <person name="Beck M.H."/>
            <person name="Bengelsdorf F.R."/>
            <person name="Daniel R."/>
            <person name="Duerre P."/>
        </authorList>
    </citation>
    <scope>NUCLEOTIDE SEQUENCE [LARGE SCALE GENOMIC DNA]</scope>
    <source>
        <strain evidence="1 2">DSM-3847</strain>
    </source>
</reference>
<dbReference type="STRING" id="36847.CLNEO_10860"/>
<proteinExistence type="predicted"/>
<dbReference type="PATRIC" id="fig|36847.3.peg.1265"/>
<evidence type="ECO:0000313" key="2">
    <source>
        <dbReference type="Proteomes" id="UP000070539"/>
    </source>
</evidence>
<evidence type="ECO:0000313" key="1">
    <source>
        <dbReference type="EMBL" id="KXL53860.1"/>
    </source>
</evidence>
<sequence>MNTKELGDISLVWTVTKDGKEIPLSDCFIGTLTDAGSSIRFLEKGSYTLTATATDKAGRCFAAKAEITIFPVAAFDFTLPATTHTDKTVEVLVKSSELQDMIAEWTVIKDGKIVKPTAVIEGTLNNEGGSICFTQKGTYTLKATLTDTTSKQVRGISWTTEPRAMAFPLPEH</sequence>
<organism evidence="1 2">
    <name type="scientific">Anaerotignum neopropionicum</name>
    <dbReference type="NCBI Taxonomy" id="36847"/>
    <lineage>
        <taxon>Bacteria</taxon>
        <taxon>Bacillati</taxon>
        <taxon>Bacillota</taxon>
        <taxon>Clostridia</taxon>
        <taxon>Lachnospirales</taxon>
        <taxon>Anaerotignaceae</taxon>
        <taxon>Anaerotignum</taxon>
    </lineage>
</organism>
<gene>
    <name evidence="1" type="ORF">CLNEO_10860</name>
</gene>
<protein>
    <submittedName>
        <fullName evidence="1">Uncharacterized protein</fullName>
    </submittedName>
</protein>
<dbReference type="EMBL" id="LRVM01000002">
    <property type="protein sequence ID" value="KXL53860.1"/>
    <property type="molecule type" value="Genomic_DNA"/>
</dbReference>
<accession>A0A136WHG9</accession>